<dbReference type="AlphaFoldDB" id="A0AA39I2Q5"/>
<feature type="signal peptide" evidence="1">
    <location>
        <begin position="1"/>
        <end position="17"/>
    </location>
</feature>
<comment type="caution">
    <text evidence="2">The sequence shown here is derived from an EMBL/GenBank/DDBJ whole genome shotgun (WGS) entry which is preliminary data.</text>
</comment>
<protein>
    <recommendedName>
        <fullName evidence="4">EGF-like domain-containing protein</fullName>
    </recommendedName>
</protein>
<organism evidence="2 3">
    <name type="scientific">Steinernema hermaphroditum</name>
    <dbReference type="NCBI Taxonomy" id="289476"/>
    <lineage>
        <taxon>Eukaryota</taxon>
        <taxon>Metazoa</taxon>
        <taxon>Ecdysozoa</taxon>
        <taxon>Nematoda</taxon>
        <taxon>Chromadorea</taxon>
        <taxon>Rhabditida</taxon>
        <taxon>Tylenchina</taxon>
        <taxon>Panagrolaimomorpha</taxon>
        <taxon>Strongyloidoidea</taxon>
        <taxon>Steinernematidae</taxon>
        <taxon>Steinernema</taxon>
    </lineage>
</organism>
<keyword evidence="3" id="KW-1185">Reference proteome</keyword>
<feature type="chain" id="PRO_5041272726" description="EGF-like domain-containing protein" evidence="1">
    <location>
        <begin position="18"/>
        <end position="184"/>
    </location>
</feature>
<proteinExistence type="predicted"/>
<sequence length="184" mass="20579">MFSRLFLLVCLVAGTVAGSVKCLNGGKPIIGGTEWWPCDCGEDFTGVYCGIPVQNSEKYEVTTINYERFTFEDFRNKDLTIEPDRAMQQYSVSLTFQSDDGTPIEFLVEHLDPTYDQWCSTGFPGSAVEHLVKLNGVAYGCADLYHKVHKSDSGKVVLEVELRNRSERHDITVLAKKAVPPHPQ</sequence>
<dbReference type="Proteomes" id="UP001175271">
    <property type="component" value="Unassembled WGS sequence"/>
</dbReference>
<name>A0AA39I2Q5_9BILA</name>
<reference evidence="2" key="1">
    <citation type="submission" date="2023-06" db="EMBL/GenBank/DDBJ databases">
        <title>Genomic analysis of the entomopathogenic nematode Steinernema hermaphroditum.</title>
        <authorList>
            <person name="Schwarz E.M."/>
            <person name="Heppert J.K."/>
            <person name="Baniya A."/>
            <person name="Schwartz H.T."/>
            <person name="Tan C.-H."/>
            <person name="Antoshechkin I."/>
            <person name="Sternberg P.W."/>
            <person name="Goodrich-Blair H."/>
            <person name="Dillman A.R."/>
        </authorList>
    </citation>
    <scope>NUCLEOTIDE SEQUENCE</scope>
    <source>
        <strain evidence="2">PS9179</strain>
        <tissue evidence="2">Whole animal</tissue>
    </source>
</reference>
<keyword evidence="1" id="KW-0732">Signal</keyword>
<evidence type="ECO:0000256" key="1">
    <source>
        <dbReference type="SAM" id="SignalP"/>
    </source>
</evidence>
<accession>A0AA39I2Q5</accession>
<gene>
    <name evidence="2" type="ORF">QR680_011966</name>
</gene>
<evidence type="ECO:0000313" key="3">
    <source>
        <dbReference type="Proteomes" id="UP001175271"/>
    </source>
</evidence>
<dbReference type="EMBL" id="JAUCMV010000002">
    <property type="protein sequence ID" value="KAK0415483.1"/>
    <property type="molecule type" value="Genomic_DNA"/>
</dbReference>
<evidence type="ECO:0000313" key="2">
    <source>
        <dbReference type="EMBL" id="KAK0415483.1"/>
    </source>
</evidence>
<evidence type="ECO:0008006" key="4">
    <source>
        <dbReference type="Google" id="ProtNLM"/>
    </source>
</evidence>